<keyword evidence="5 9" id="KW-0479">Metal-binding</keyword>
<evidence type="ECO:0000256" key="10">
    <source>
        <dbReference type="RuleBase" id="RU004338"/>
    </source>
</evidence>
<comment type="function">
    <text evidence="7 10">Catalyzes the aldol cleavage of 4-hydroxy-4-methyl-2-oxoglutarate (HMG) into 2 molecules of pyruvate. Also contains a secondary oxaloacetate (OAA) decarboxylase activity due to the common pyruvate enolate transition state formed following C-C bond cleavage in the retro-aldol and decarboxylation reactions.</text>
</comment>
<reference evidence="12 13" key="1">
    <citation type="journal article" date="2015" name="Stand. Genomic Sci.">
        <title>Genomic Encyclopedia of Bacterial and Archaeal Type Strains, Phase III: the genomes of soil and plant-associated and newly described type strains.</title>
        <authorList>
            <person name="Whitman W.B."/>
            <person name="Woyke T."/>
            <person name="Klenk H.P."/>
            <person name="Zhou Y."/>
            <person name="Lilburn T.G."/>
            <person name="Beck B.J."/>
            <person name="De Vos P."/>
            <person name="Vandamme P."/>
            <person name="Eisen J.A."/>
            <person name="Garrity G."/>
            <person name="Hugenholtz P."/>
            <person name="Kyrpides N.C."/>
        </authorList>
    </citation>
    <scope>NUCLEOTIDE SEQUENCE [LARGE SCALE GENOMIC DNA]</scope>
    <source>
        <strain evidence="12 13">ASC-9842</strain>
    </source>
</reference>
<dbReference type="InterPro" id="IPR036704">
    <property type="entry name" value="RraA/RraA-like_sf"/>
</dbReference>
<dbReference type="GO" id="GO:0008428">
    <property type="term" value="F:ribonuclease inhibitor activity"/>
    <property type="evidence" value="ECO:0007669"/>
    <property type="project" value="InterPro"/>
</dbReference>
<comment type="catalytic activity">
    <reaction evidence="8 10">
        <text>oxaloacetate + H(+) = pyruvate + CO2</text>
        <dbReference type="Rhea" id="RHEA:15641"/>
        <dbReference type="ChEBI" id="CHEBI:15361"/>
        <dbReference type="ChEBI" id="CHEBI:15378"/>
        <dbReference type="ChEBI" id="CHEBI:16452"/>
        <dbReference type="ChEBI" id="CHEBI:16526"/>
        <dbReference type="EC" id="4.1.1.112"/>
    </reaction>
</comment>
<evidence type="ECO:0000256" key="2">
    <source>
        <dbReference type="ARBA" id="ARBA00001968"/>
    </source>
</evidence>
<feature type="binding site" evidence="9">
    <location>
        <position position="106"/>
    </location>
    <ligand>
        <name>Mg(2+)</name>
        <dbReference type="ChEBI" id="CHEBI:18420"/>
    </ligand>
</feature>
<feature type="binding site" evidence="9">
    <location>
        <begin position="83"/>
        <end position="86"/>
    </location>
    <ligand>
        <name>substrate</name>
    </ligand>
</feature>
<dbReference type="PANTHER" id="PTHR33254:SF4">
    <property type="entry name" value="4-HYDROXY-4-METHYL-2-OXOGLUTARATE ALDOLASE 3-RELATED"/>
    <property type="match status" value="1"/>
</dbReference>
<comment type="similarity">
    <text evidence="3 10">Belongs to the class II aldolase/RraA-like family.</text>
</comment>
<accession>A0A4Q7S983</accession>
<dbReference type="AlphaFoldDB" id="A0A4Q7S983"/>
<evidence type="ECO:0000313" key="12">
    <source>
        <dbReference type="EMBL" id="RZT42517.1"/>
    </source>
</evidence>
<keyword evidence="6 10" id="KW-0456">Lyase</keyword>
<dbReference type="NCBIfam" id="NF006875">
    <property type="entry name" value="PRK09372.1"/>
    <property type="match status" value="1"/>
</dbReference>
<gene>
    <name evidence="12" type="ORF">EV147_1554</name>
</gene>
<evidence type="ECO:0000256" key="7">
    <source>
        <dbReference type="ARBA" id="ARBA00025046"/>
    </source>
</evidence>
<dbReference type="InterPro" id="IPR010203">
    <property type="entry name" value="RraA"/>
</dbReference>
<dbReference type="PANTHER" id="PTHR33254">
    <property type="entry name" value="4-HYDROXY-4-METHYL-2-OXOGLUTARATE ALDOLASE 3-RELATED"/>
    <property type="match status" value="1"/>
</dbReference>
<evidence type="ECO:0000313" key="13">
    <source>
        <dbReference type="Proteomes" id="UP000291078"/>
    </source>
</evidence>
<evidence type="ECO:0000256" key="1">
    <source>
        <dbReference type="ARBA" id="ARBA00001342"/>
    </source>
</evidence>
<dbReference type="InterPro" id="IPR005493">
    <property type="entry name" value="RraA/RraA-like"/>
</dbReference>
<dbReference type="Proteomes" id="UP000291078">
    <property type="component" value="Unassembled WGS sequence"/>
</dbReference>
<dbReference type="Gene3D" id="3.50.30.40">
    <property type="entry name" value="Ribonuclease E inhibitor RraA/RraA-like"/>
    <property type="match status" value="1"/>
</dbReference>
<evidence type="ECO:0000256" key="6">
    <source>
        <dbReference type="ARBA" id="ARBA00023239"/>
    </source>
</evidence>
<feature type="region of interest" description="Disordered" evidence="11">
    <location>
        <begin position="1"/>
        <end position="23"/>
    </location>
</feature>
<comment type="catalytic activity">
    <reaction evidence="1 10">
        <text>4-hydroxy-4-methyl-2-oxoglutarate = 2 pyruvate</text>
        <dbReference type="Rhea" id="RHEA:22748"/>
        <dbReference type="ChEBI" id="CHEBI:15361"/>
        <dbReference type="ChEBI" id="CHEBI:58276"/>
        <dbReference type="EC" id="4.1.3.17"/>
    </reaction>
</comment>
<evidence type="ECO:0000256" key="3">
    <source>
        <dbReference type="ARBA" id="ARBA00008621"/>
    </source>
</evidence>
<evidence type="ECO:0000256" key="8">
    <source>
        <dbReference type="ARBA" id="ARBA00047973"/>
    </source>
</evidence>
<dbReference type="GO" id="GO:0051252">
    <property type="term" value="P:regulation of RNA metabolic process"/>
    <property type="evidence" value="ECO:0007669"/>
    <property type="project" value="InterPro"/>
</dbReference>
<dbReference type="Pfam" id="PF03737">
    <property type="entry name" value="RraA-like"/>
    <property type="match status" value="1"/>
</dbReference>
<keyword evidence="9" id="KW-0460">Magnesium</keyword>
<dbReference type="EC" id="4.1.3.17" evidence="10"/>
<proteinExistence type="inferred from homology"/>
<organism evidence="12 13">
    <name type="scientific">Cupriavidus agavae</name>
    <dbReference type="NCBI Taxonomy" id="1001822"/>
    <lineage>
        <taxon>Bacteria</taxon>
        <taxon>Pseudomonadati</taxon>
        <taxon>Pseudomonadota</taxon>
        <taxon>Betaproteobacteria</taxon>
        <taxon>Burkholderiales</taxon>
        <taxon>Burkholderiaceae</taxon>
        <taxon>Cupriavidus</taxon>
    </lineage>
</organism>
<comment type="cofactor">
    <cofactor evidence="9">
        <name>Mg(2+)</name>
        <dbReference type="ChEBI" id="CHEBI:18420"/>
    </cofactor>
</comment>
<evidence type="ECO:0000256" key="5">
    <source>
        <dbReference type="ARBA" id="ARBA00022723"/>
    </source>
</evidence>
<dbReference type="EMBL" id="SGXM01000001">
    <property type="protein sequence ID" value="RZT42517.1"/>
    <property type="molecule type" value="Genomic_DNA"/>
</dbReference>
<feature type="binding site" evidence="9">
    <location>
        <position position="105"/>
    </location>
    <ligand>
        <name>substrate</name>
    </ligand>
</feature>
<sequence>MTMATDSADRFSTSDLADSRPDDVEGYASPFQSYGGRSAFHGPIATVTCFEDAGPTRDYLSEPGHGRVLVADAGGSRRVAVLGDRMARLGVGNGWAGVIVNGNVRDCVTLATLDIGVLALGAVPVRGGLHGQGERDADVVIAGISFRAGGYVYVDADGLLLSHAALHEQ</sequence>
<evidence type="ECO:0000256" key="9">
    <source>
        <dbReference type="PIRSR" id="PIRSR605493-1"/>
    </source>
</evidence>
<dbReference type="RefSeq" id="WP_130390503.1">
    <property type="nucleotide sequence ID" value="NZ_SGXM01000001.1"/>
</dbReference>
<dbReference type="EC" id="4.1.1.112" evidence="10"/>
<evidence type="ECO:0000256" key="11">
    <source>
        <dbReference type="SAM" id="MobiDB-lite"/>
    </source>
</evidence>
<dbReference type="CDD" id="cd16841">
    <property type="entry name" value="RraA_family"/>
    <property type="match status" value="1"/>
</dbReference>
<dbReference type="GO" id="GO:0047443">
    <property type="term" value="F:4-hydroxy-4-methyl-2-oxoglutarate aldolase activity"/>
    <property type="evidence" value="ECO:0007669"/>
    <property type="project" value="UniProtKB-EC"/>
</dbReference>
<dbReference type="NCBIfam" id="TIGR01935">
    <property type="entry name" value="NOT-MenG"/>
    <property type="match status" value="1"/>
</dbReference>
<comment type="cofactor">
    <cofactor evidence="2 10">
        <name>a divalent metal cation</name>
        <dbReference type="ChEBI" id="CHEBI:60240"/>
    </cofactor>
</comment>
<keyword evidence="13" id="KW-1185">Reference proteome</keyword>
<dbReference type="GO" id="GO:0046872">
    <property type="term" value="F:metal ion binding"/>
    <property type="evidence" value="ECO:0007669"/>
    <property type="project" value="UniProtKB-KW"/>
</dbReference>
<name>A0A4Q7S983_9BURK</name>
<evidence type="ECO:0000256" key="4">
    <source>
        <dbReference type="ARBA" id="ARBA00011233"/>
    </source>
</evidence>
<protein>
    <recommendedName>
        <fullName evidence="10">4-hydroxy-4-methyl-2-oxoglutarate aldolase</fullName>
        <shortName evidence="10">HMG aldolase</shortName>
        <ecNumber evidence="10">4.1.1.112</ecNumber>
        <ecNumber evidence="10">4.1.3.17</ecNumber>
    </recommendedName>
    <alternativeName>
        <fullName evidence="10">Oxaloacetate decarboxylase</fullName>
    </alternativeName>
</protein>
<dbReference type="OrthoDB" id="943692at2"/>
<dbReference type="SUPFAM" id="SSF89562">
    <property type="entry name" value="RraA-like"/>
    <property type="match status" value="1"/>
</dbReference>
<dbReference type="GO" id="GO:0008948">
    <property type="term" value="F:oxaloacetate decarboxylase activity"/>
    <property type="evidence" value="ECO:0007669"/>
    <property type="project" value="UniProtKB-EC"/>
</dbReference>
<comment type="subunit">
    <text evidence="4 10">Homotrimer.</text>
</comment>
<comment type="caution">
    <text evidence="12">The sequence shown here is derived from an EMBL/GenBank/DDBJ whole genome shotgun (WGS) entry which is preliminary data.</text>
</comment>